<keyword evidence="8" id="KW-0227">DNA damage</keyword>
<dbReference type="EC" id="3.1.21.10" evidence="15"/>
<name>A0ABV6BA88_9GAMM</name>
<dbReference type="SUPFAM" id="SSF103084">
    <property type="entry name" value="Holliday junction resolvase RusA"/>
    <property type="match status" value="1"/>
</dbReference>
<evidence type="ECO:0000256" key="3">
    <source>
        <dbReference type="ARBA" id="ARBA00011738"/>
    </source>
</evidence>
<keyword evidence="7" id="KW-0255">Endonuclease</keyword>
<keyword evidence="5" id="KW-0540">Nuclease</keyword>
<evidence type="ECO:0000256" key="5">
    <source>
        <dbReference type="ARBA" id="ARBA00022722"/>
    </source>
</evidence>
<proteinExistence type="inferred from homology"/>
<gene>
    <name evidence="18" type="ORF">ACFFJP_05735</name>
</gene>
<evidence type="ECO:0000256" key="7">
    <source>
        <dbReference type="ARBA" id="ARBA00022759"/>
    </source>
</evidence>
<dbReference type="InterPro" id="IPR016281">
    <property type="entry name" value="Endonuclease_RusA"/>
</dbReference>
<organism evidence="18 19">
    <name type="scientific">Rheinheimera tilapiae</name>
    <dbReference type="NCBI Taxonomy" id="875043"/>
    <lineage>
        <taxon>Bacteria</taxon>
        <taxon>Pseudomonadati</taxon>
        <taxon>Pseudomonadota</taxon>
        <taxon>Gammaproteobacteria</taxon>
        <taxon>Chromatiales</taxon>
        <taxon>Chromatiaceae</taxon>
        <taxon>Rheinheimera</taxon>
    </lineage>
</organism>
<reference evidence="18 19" key="1">
    <citation type="submission" date="2024-09" db="EMBL/GenBank/DDBJ databases">
        <authorList>
            <person name="Sun Q."/>
            <person name="Mori K."/>
        </authorList>
    </citation>
    <scope>NUCLEOTIDE SEQUENCE [LARGE SCALE GENOMIC DNA]</scope>
    <source>
        <strain evidence="18 19">KCTC 23315</strain>
    </source>
</reference>
<evidence type="ECO:0000256" key="13">
    <source>
        <dbReference type="ARBA" id="ARBA00024745"/>
    </source>
</evidence>
<evidence type="ECO:0000256" key="10">
    <source>
        <dbReference type="ARBA" id="ARBA00022842"/>
    </source>
</evidence>
<evidence type="ECO:0000256" key="11">
    <source>
        <dbReference type="ARBA" id="ARBA00023172"/>
    </source>
</evidence>
<keyword evidence="6" id="KW-0479">Metal-binding</keyword>
<comment type="catalytic activity">
    <reaction evidence="14">
        <text>Endonucleolytic cleavage at a junction such as a reciprocal single-stranded crossover between two homologous DNA duplexes (Holliday junction).</text>
        <dbReference type="EC" id="3.1.21.10"/>
    </reaction>
</comment>
<keyword evidence="9" id="KW-0378">Hydrolase</keyword>
<evidence type="ECO:0000256" key="8">
    <source>
        <dbReference type="ARBA" id="ARBA00022763"/>
    </source>
</evidence>
<evidence type="ECO:0000256" key="1">
    <source>
        <dbReference type="ARBA" id="ARBA00001946"/>
    </source>
</evidence>
<evidence type="ECO:0000313" key="18">
    <source>
        <dbReference type="EMBL" id="MFC0047781.1"/>
    </source>
</evidence>
<evidence type="ECO:0000256" key="14">
    <source>
        <dbReference type="ARBA" id="ARBA00029354"/>
    </source>
</evidence>
<dbReference type="EMBL" id="JBHLXP010000001">
    <property type="protein sequence ID" value="MFC0047781.1"/>
    <property type="molecule type" value="Genomic_DNA"/>
</dbReference>
<dbReference type="Gene3D" id="3.30.1330.70">
    <property type="entry name" value="Holliday junction resolvase RusA"/>
    <property type="match status" value="1"/>
</dbReference>
<dbReference type="InterPro" id="IPR036614">
    <property type="entry name" value="RusA-like_sf"/>
</dbReference>
<dbReference type="Pfam" id="PF05866">
    <property type="entry name" value="RusA"/>
    <property type="match status" value="1"/>
</dbReference>
<dbReference type="PIRSF" id="PIRSF001007">
    <property type="entry name" value="RusA"/>
    <property type="match status" value="1"/>
</dbReference>
<dbReference type="Proteomes" id="UP001589813">
    <property type="component" value="Unassembled WGS sequence"/>
</dbReference>
<evidence type="ECO:0000256" key="12">
    <source>
        <dbReference type="ARBA" id="ARBA00023204"/>
    </source>
</evidence>
<evidence type="ECO:0000256" key="2">
    <source>
        <dbReference type="ARBA" id="ARBA00008865"/>
    </source>
</evidence>
<dbReference type="InterPro" id="IPR008822">
    <property type="entry name" value="Endonuclease_RusA-like"/>
</dbReference>
<comment type="cofactor">
    <cofactor evidence="1">
        <name>Mg(2+)</name>
        <dbReference type="ChEBI" id="CHEBI:18420"/>
    </cofactor>
</comment>
<evidence type="ECO:0000256" key="17">
    <source>
        <dbReference type="ARBA" id="ARBA00031953"/>
    </source>
</evidence>
<evidence type="ECO:0000256" key="15">
    <source>
        <dbReference type="ARBA" id="ARBA00029488"/>
    </source>
</evidence>
<sequence>MIELTLPLPPSMNSYWRSATTKVKRPAQFGRLMKTTRSPITVYISEKGQQFRTNVIAAVLQARANKKLTGRLQVDLVFHPADKRVQDIDNRIKATLDALTHAGVYADDSQIDRLIVCRGDIIKGGQCQVLITELKG</sequence>
<evidence type="ECO:0000256" key="6">
    <source>
        <dbReference type="ARBA" id="ARBA00022723"/>
    </source>
</evidence>
<accession>A0ABV6BA88</accession>
<keyword evidence="19" id="KW-1185">Reference proteome</keyword>
<evidence type="ECO:0000256" key="4">
    <source>
        <dbReference type="ARBA" id="ARBA00014885"/>
    </source>
</evidence>
<comment type="caution">
    <text evidence="18">The sequence shown here is derived from an EMBL/GenBank/DDBJ whole genome shotgun (WGS) entry which is preliminary data.</text>
</comment>
<keyword evidence="12" id="KW-0234">DNA repair</keyword>
<dbReference type="RefSeq" id="WP_377241353.1">
    <property type="nucleotide sequence ID" value="NZ_JBHLXP010000001.1"/>
</dbReference>
<keyword evidence="11" id="KW-0233">DNA recombination</keyword>
<keyword evidence="10" id="KW-0460">Magnesium</keyword>
<comment type="similarity">
    <text evidence="2">Belongs to the RusA family.</text>
</comment>
<comment type="subunit">
    <text evidence="3">Homodimer.</text>
</comment>
<comment type="function">
    <text evidence="13">Endonuclease that resolves Holliday junction intermediates made during homologous genetic recombination and DNA repair. Exhibits sequence and structure-selective cleavage of four-way DNA junctions, where it introduces symmetrical nicks in two strands of the same polarity at the 5' side of CC dinucleotides. Corrects the defects in genetic recombination and DNA repair associated with inactivation of RuvAB or RuvC.</text>
</comment>
<evidence type="ECO:0000256" key="9">
    <source>
        <dbReference type="ARBA" id="ARBA00022801"/>
    </source>
</evidence>
<evidence type="ECO:0000256" key="16">
    <source>
        <dbReference type="ARBA" id="ARBA00030920"/>
    </source>
</evidence>
<evidence type="ECO:0000313" key="19">
    <source>
        <dbReference type="Proteomes" id="UP001589813"/>
    </source>
</evidence>
<protein>
    <recommendedName>
        <fullName evidence="4">Crossover junction endodeoxyribonuclease RusA</fullName>
        <ecNumber evidence="15">3.1.21.10</ecNumber>
    </recommendedName>
    <alternativeName>
        <fullName evidence="16">Holliday junction nuclease RusA</fullName>
    </alternativeName>
    <alternativeName>
        <fullName evidence="17">Holliday junction resolvase</fullName>
    </alternativeName>
</protein>